<protein>
    <submittedName>
        <fullName evidence="3">GD24930</fullName>
    </submittedName>
</protein>
<evidence type="ECO:0000256" key="2">
    <source>
        <dbReference type="SAM" id="SignalP"/>
    </source>
</evidence>
<reference evidence="4" key="3">
    <citation type="journal article" date="2013" name="Genome Res.">
        <title>A second-generation assembly of the Drosophila simulans genome provides new insights into patterns of lineage-specific divergence.</title>
        <authorList>
            <person name="Hu T.T."/>
            <person name="Eisen M.B."/>
            <person name="Thornton K.R."/>
            <person name="Andolfatto P."/>
        </authorList>
    </citation>
    <scope>NUCLEOTIDE SEQUENCE [LARGE SCALE GENOMIC DNA]</scope>
    <source>
        <strain evidence="4">W501</strain>
    </source>
</reference>
<gene>
    <name evidence="3" type="primary">Dsim\GD24930</name>
    <name evidence="3" type="ORF">Dsim_GD24930</name>
    <name evidence="4" type="ORF">Dsimw501_GD24930</name>
</gene>
<dbReference type="Proteomes" id="UP000000304">
    <property type="component" value="Chromosome 2R"/>
</dbReference>
<proteinExistence type="predicted"/>
<dbReference type="Proteomes" id="UP000035880">
    <property type="component" value="Chromosome 2R"/>
</dbReference>
<dbReference type="KEGG" id="dsi:Dsimw501_GD24930"/>
<evidence type="ECO:0000313" key="5">
    <source>
        <dbReference type="Proteomes" id="UP000000304"/>
    </source>
</evidence>
<keyword evidence="5" id="KW-1185">Reference proteome</keyword>
<dbReference type="STRING" id="7240.B4QCI1"/>
<reference evidence="4" key="4">
    <citation type="submission" date="2014-06" db="EMBL/GenBank/DDBJ databases">
        <authorList>
            <person name="Hu T."/>
            <person name="Eisen M.B."/>
            <person name="Thornton K.R."/>
            <person name="Andolfatto P."/>
        </authorList>
    </citation>
    <scope>NUCLEOTIDE SEQUENCE</scope>
    <source>
        <strain evidence="4">W501</strain>
    </source>
</reference>
<reference evidence="3 5" key="1">
    <citation type="journal article" date="2007" name="Nature">
        <title>Evolution of genes and genomes on the Drosophila phylogeny.</title>
        <authorList>
            <consortium name="Drosophila 12 Genomes Consortium"/>
            <person name="Clark A.G."/>
            <person name="Eisen M.B."/>
            <person name="Smith D.R."/>
            <person name="Bergman C.M."/>
            <person name="Oliver B."/>
            <person name="Markow T.A."/>
            <person name="Kaufman T.C."/>
            <person name="Kellis M."/>
            <person name="Gelbart W."/>
            <person name="Iyer V.N."/>
            <person name="Pollard D.A."/>
            <person name="Sackton T.B."/>
            <person name="Larracuente A.M."/>
            <person name="Singh N.D."/>
            <person name="Abad J.P."/>
            <person name="Abt D.N."/>
            <person name="Adryan B."/>
            <person name="Aguade M."/>
            <person name="Akashi H."/>
            <person name="Anderson W.W."/>
            <person name="Aquadro C.F."/>
            <person name="Ardell D.H."/>
            <person name="Arguello R."/>
            <person name="Artieri C.G."/>
            <person name="Barbash D.A."/>
            <person name="Barker D."/>
            <person name="Barsanti P."/>
            <person name="Batterham P."/>
            <person name="Batzoglou S."/>
            <person name="Begun D."/>
            <person name="Bhutkar A."/>
            <person name="Blanco E."/>
            <person name="Bosak S.A."/>
            <person name="Bradley R.K."/>
            <person name="Brand A.D."/>
            <person name="Brent M.R."/>
            <person name="Brooks A.N."/>
            <person name="Brown R.H."/>
            <person name="Butlin R.K."/>
            <person name="Caggese C."/>
            <person name="Calvi B.R."/>
            <person name="Bernardo de Carvalho A."/>
            <person name="Caspi A."/>
            <person name="Castrezana S."/>
            <person name="Celniker S.E."/>
            <person name="Chang J.L."/>
            <person name="Chapple C."/>
            <person name="Chatterji S."/>
            <person name="Chinwalla A."/>
            <person name="Civetta A."/>
            <person name="Clifton S.W."/>
            <person name="Comeron J.M."/>
            <person name="Costello J.C."/>
            <person name="Coyne J.A."/>
            <person name="Daub J."/>
            <person name="David R.G."/>
            <person name="Delcher A.L."/>
            <person name="Delehaunty K."/>
            <person name="Do C.B."/>
            <person name="Ebling H."/>
            <person name="Edwards K."/>
            <person name="Eickbush T."/>
            <person name="Evans J.D."/>
            <person name="Filipski A."/>
            <person name="Findeiss S."/>
            <person name="Freyhult E."/>
            <person name="Fulton L."/>
            <person name="Fulton R."/>
            <person name="Garcia A.C."/>
            <person name="Gardiner A."/>
            <person name="Garfield D.A."/>
            <person name="Garvin B.E."/>
            <person name="Gibson G."/>
            <person name="Gilbert D."/>
            <person name="Gnerre S."/>
            <person name="Godfrey J."/>
            <person name="Good R."/>
            <person name="Gotea V."/>
            <person name="Gravely B."/>
            <person name="Greenberg A.J."/>
            <person name="Griffiths-Jones S."/>
            <person name="Gross S."/>
            <person name="Guigo R."/>
            <person name="Gustafson E.A."/>
            <person name="Haerty W."/>
            <person name="Hahn M.W."/>
            <person name="Halligan D.L."/>
            <person name="Halpern A.L."/>
            <person name="Halter G.M."/>
            <person name="Han M.V."/>
            <person name="Heger A."/>
            <person name="Hillier L."/>
            <person name="Hinrichs A.S."/>
            <person name="Holmes I."/>
            <person name="Hoskins R.A."/>
            <person name="Hubisz M.J."/>
            <person name="Hultmark D."/>
            <person name="Huntley M.A."/>
            <person name="Jaffe D.B."/>
            <person name="Jagadeeshan S."/>
            <person name="Jeck W.R."/>
            <person name="Johnson J."/>
            <person name="Jones C.D."/>
            <person name="Jordan W.C."/>
            <person name="Karpen G.H."/>
            <person name="Kataoka E."/>
            <person name="Keightley P.D."/>
            <person name="Kheradpour P."/>
            <person name="Kirkness E.F."/>
            <person name="Koerich L.B."/>
            <person name="Kristiansen K."/>
            <person name="Kudrna D."/>
            <person name="Kulathinal R.J."/>
            <person name="Kumar S."/>
            <person name="Kwok R."/>
            <person name="Lander E."/>
            <person name="Langley C.H."/>
            <person name="Lapoint R."/>
            <person name="Lazzaro B.P."/>
            <person name="Lee S.J."/>
            <person name="Levesque L."/>
            <person name="Li R."/>
            <person name="Lin C.F."/>
            <person name="Lin M.F."/>
            <person name="Lindblad-Toh K."/>
            <person name="Llopart A."/>
            <person name="Long M."/>
            <person name="Low L."/>
            <person name="Lozovsky E."/>
            <person name="Lu J."/>
            <person name="Luo M."/>
            <person name="Machado C.A."/>
            <person name="Makalowski W."/>
            <person name="Marzo M."/>
            <person name="Matsuda M."/>
            <person name="Matzkin L."/>
            <person name="McAllister B."/>
            <person name="McBride C.S."/>
            <person name="McKernan B."/>
            <person name="McKernan K."/>
            <person name="Mendez-Lago M."/>
            <person name="Minx P."/>
            <person name="Mollenhauer M.U."/>
            <person name="Montooth K."/>
            <person name="Mount S.M."/>
            <person name="Mu X."/>
            <person name="Myers E."/>
            <person name="Negre B."/>
            <person name="Newfeld S."/>
            <person name="Nielsen R."/>
            <person name="Noor M.A."/>
            <person name="O'Grady P."/>
            <person name="Pachter L."/>
            <person name="Papaceit M."/>
            <person name="Parisi M.J."/>
            <person name="Parisi M."/>
            <person name="Parts L."/>
            <person name="Pedersen J.S."/>
            <person name="Pesole G."/>
            <person name="Phillippy A.M."/>
            <person name="Ponting C.P."/>
            <person name="Pop M."/>
            <person name="Porcelli D."/>
            <person name="Powell J.R."/>
            <person name="Prohaska S."/>
            <person name="Pruitt K."/>
            <person name="Puig M."/>
            <person name="Quesneville H."/>
            <person name="Ram K.R."/>
            <person name="Rand D."/>
            <person name="Rasmussen M.D."/>
            <person name="Reed L.K."/>
            <person name="Reenan R."/>
            <person name="Reily A."/>
            <person name="Remington K.A."/>
            <person name="Rieger T.T."/>
            <person name="Ritchie M.G."/>
            <person name="Robin C."/>
            <person name="Rogers Y.H."/>
            <person name="Rohde C."/>
            <person name="Rozas J."/>
            <person name="Rubenfield M.J."/>
            <person name="Ruiz A."/>
            <person name="Russo S."/>
            <person name="Salzberg S.L."/>
            <person name="Sanchez-Gracia A."/>
            <person name="Saranga D.J."/>
            <person name="Sato H."/>
            <person name="Schaeffer S.W."/>
            <person name="Schatz M.C."/>
            <person name="Schlenke T."/>
            <person name="Schwartz R."/>
            <person name="Segarra C."/>
            <person name="Singh R.S."/>
            <person name="Sirot L."/>
            <person name="Sirota M."/>
            <person name="Sisneros N.B."/>
            <person name="Smith C.D."/>
            <person name="Smith T.F."/>
            <person name="Spieth J."/>
            <person name="Stage D.E."/>
            <person name="Stark A."/>
            <person name="Stephan W."/>
            <person name="Strausberg R.L."/>
            <person name="Strempel S."/>
            <person name="Sturgill D."/>
            <person name="Sutton G."/>
            <person name="Sutton G.G."/>
            <person name="Tao W."/>
            <person name="Teichmann S."/>
            <person name="Tobari Y.N."/>
            <person name="Tomimura Y."/>
            <person name="Tsolas J.M."/>
            <person name="Valente V.L."/>
            <person name="Venter E."/>
            <person name="Venter J.C."/>
            <person name="Vicario S."/>
            <person name="Vieira F.G."/>
            <person name="Vilella A.J."/>
            <person name="Villasante A."/>
            <person name="Walenz B."/>
            <person name="Wang J."/>
            <person name="Wasserman M."/>
            <person name="Watts T."/>
            <person name="Wilson D."/>
            <person name="Wilson R.K."/>
            <person name="Wing R.A."/>
            <person name="Wolfner M.F."/>
            <person name="Wong A."/>
            <person name="Wong G.K."/>
            <person name="Wu C.I."/>
            <person name="Wu G."/>
            <person name="Yamamoto D."/>
            <person name="Yang H.P."/>
            <person name="Yang S.P."/>
            <person name="Yorke J.A."/>
            <person name="Yoshida K."/>
            <person name="Zdobnov E."/>
            <person name="Zhang P."/>
            <person name="Zhang Y."/>
            <person name="Zimin A.V."/>
            <person name="Baldwin J."/>
            <person name="Abdouelleil A."/>
            <person name="Abdulkadir J."/>
            <person name="Abebe A."/>
            <person name="Abera B."/>
            <person name="Abreu J."/>
            <person name="Acer S.C."/>
            <person name="Aftuck L."/>
            <person name="Alexander A."/>
            <person name="An P."/>
            <person name="Anderson E."/>
            <person name="Anderson S."/>
            <person name="Arachi H."/>
            <person name="Azer M."/>
            <person name="Bachantsang P."/>
            <person name="Barry A."/>
            <person name="Bayul T."/>
            <person name="Berlin A."/>
            <person name="Bessette D."/>
            <person name="Bloom T."/>
            <person name="Blye J."/>
            <person name="Boguslavskiy L."/>
            <person name="Bonnet C."/>
            <person name="Boukhgalter B."/>
            <person name="Bourzgui I."/>
            <person name="Brown A."/>
            <person name="Cahill P."/>
            <person name="Channer S."/>
            <person name="Cheshatsang Y."/>
            <person name="Chuda L."/>
            <person name="Citroen M."/>
            <person name="Collymore A."/>
            <person name="Cooke P."/>
            <person name="Costello M."/>
            <person name="D'Aco K."/>
            <person name="Daza R."/>
            <person name="De Haan G."/>
            <person name="DeGray S."/>
            <person name="DeMaso C."/>
            <person name="Dhargay N."/>
            <person name="Dooley K."/>
            <person name="Dooley E."/>
            <person name="Doricent M."/>
            <person name="Dorje P."/>
            <person name="Dorjee K."/>
            <person name="Dupes A."/>
            <person name="Elong R."/>
            <person name="Falk J."/>
            <person name="Farina A."/>
            <person name="Faro S."/>
            <person name="Ferguson D."/>
            <person name="Fisher S."/>
            <person name="Foley C.D."/>
            <person name="Franke A."/>
            <person name="Friedrich D."/>
            <person name="Gadbois L."/>
            <person name="Gearin G."/>
            <person name="Gearin C.R."/>
            <person name="Giannoukos G."/>
            <person name="Goode T."/>
            <person name="Graham J."/>
            <person name="Grandbois E."/>
            <person name="Grewal S."/>
            <person name="Gyaltsen K."/>
            <person name="Hafez N."/>
            <person name="Hagos B."/>
            <person name="Hall J."/>
            <person name="Henson C."/>
            <person name="Hollinger A."/>
            <person name="Honan T."/>
            <person name="Huard M.D."/>
            <person name="Hughes L."/>
            <person name="Hurhula B."/>
            <person name="Husby M.E."/>
            <person name="Kamat A."/>
            <person name="Kanga B."/>
            <person name="Kashin S."/>
            <person name="Khazanovich D."/>
            <person name="Kisner P."/>
            <person name="Lance K."/>
            <person name="Lara M."/>
            <person name="Lee W."/>
            <person name="Lennon N."/>
            <person name="Letendre F."/>
            <person name="LeVine R."/>
            <person name="Lipovsky A."/>
            <person name="Liu X."/>
            <person name="Liu J."/>
            <person name="Liu S."/>
            <person name="Lokyitsang T."/>
            <person name="Lokyitsang Y."/>
            <person name="Lubonja R."/>
            <person name="Lui A."/>
            <person name="MacDonald P."/>
            <person name="Magnisalis V."/>
            <person name="Maru K."/>
            <person name="Matthews C."/>
            <person name="McCusker W."/>
            <person name="McDonough S."/>
            <person name="Mehta T."/>
            <person name="Meldrim J."/>
            <person name="Meneus L."/>
            <person name="Mihai O."/>
            <person name="Mihalev A."/>
            <person name="Mihova T."/>
            <person name="Mittelman R."/>
            <person name="Mlenga V."/>
            <person name="Montmayeur A."/>
            <person name="Mulrain L."/>
            <person name="Navidi A."/>
            <person name="Naylor J."/>
            <person name="Negash T."/>
            <person name="Nguyen T."/>
            <person name="Nguyen N."/>
            <person name="Nicol R."/>
            <person name="Norbu C."/>
            <person name="Norbu N."/>
            <person name="Novod N."/>
            <person name="O'Neill B."/>
            <person name="Osman S."/>
            <person name="Markiewicz E."/>
            <person name="Oyono O.L."/>
            <person name="Patti C."/>
            <person name="Phunkhang P."/>
            <person name="Pierre F."/>
            <person name="Priest M."/>
            <person name="Raghuraman S."/>
            <person name="Rege F."/>
            <person name="Reyes R."/>
            <person name="Rise C."/>
            <person name="Rogov P."/>
            <person name="Ross K."/>
            <person name="Ryan E."/>
            <person name="Settipalli S."/>
            <person name="Shea T."/>
            <person name="Sherpa N."/>
            <person name="Shi L."/>
            <person name="Shih D."/>
            <person name="Sparrow T."/>
            <person name="Spaulding J."/>
            <person name="Stalker J."/>
            <person name="Stange-Thomann N."/>
            <person name="Stavropoulos S."/>
            <person name="Stone C."/>
            <person name="Strader C."/>
            <person name="Tesfaye S."/>
            <person name="Thomson T."/>
            <person name="Thoulutsang Y."/>
            <person name="Thoulutsang D."/>
            <person name="Topham K."/>
            <person name="Topping I."/>
            <person name="Tsamla T."/>
            <person name="Vassiliev H."/>
            <person name="Vo A."/>
            <person name="Wangchuk T."/>
            <person name="Wangdi T."/>
            <person name="Weiand M."/>
            <person name="Wilkinson J."/>
            <person name="Wilson A."/>
            <person name="Yadav S."/>
            <person name="Young G."/>
            <person name="Yu Q."/>
            <person name="Zembek L."/>
            <person name="Zhong D."/>
            <person name="Zimmer A."/>
            <person name="Zwirko Z."/>
            <person name="Jaffe D.B."/>
            <person name="Alvarez P."/>
            <person name="Brockman W."/>
            <person name="Butler J."/>
            <person name="Chin C."/>
            <person name="Gnerre S."/>
            <person name="Grabherr M."/>
            <person name="Kleber M."/>
            <person name="Mauceli E."/>
            <person name="MacCallum I."/>
        </authorList>
    </citation>
    <scope>NUCLEOTIDE SEQUENCE [LARGE SCALE GENOMIC DNA]</scope>
    <source>
        <strain evidence="3">Mixed</strain>
        <strain evidence="5">mosaic</strain>
    </source>
</reference>
<dbReference type="AlphaFoldDB" id="B4QCI1"/>
<reference evidence="3" key="2">
    <citation type="submission" date="2008-06" db="EMBL/GenBank/DDBJ databases">
        <authorList>
            <consortium name="FlyBase"/>
        </authorList>
    </citation>
    <scope>NUCLEOTIDE SEQUENCE</scope>
    <source>
        <strain evidence="3">Mixed</strain>
        <strain evidence="4">W501</strain>
    </source>
</reference>
<dbReference type="OrthoDB" id="8068593at2759"/>
<feature type="signal peptide" evidence="2">
    <location>
        <begin position="1"/>
        <end position="16"/>
    </location>
</feature>
<organism evidence="3 5">
    <name type="scientific">Drosophila simulans</name>
    <name type="common">Fruit fly</name>
    <dbReference type="NCBI Taxonomy" id="7240"/>
    <lineage>
        <taxon>Eukaryota</taxon>
        <taxon>Metazoa</taxon>
        <taxon>Ecdysozoa</taxon>
        <taxon>Arthropoda</taxon>
        <taxon>Hexapoda</taxon>
        <taxon>Insecta</taxon>
        <taxon>Pterygota</taxon>
        <taxon>Neoptera</taxon>
        <taxon>Endopterygota</taxon>
        <taxon>Diptera</taxon>
        <taxon>Brachycera</taxon>
        <taxon>Muscomorpha</taxon>
        <taxon>Ephydroidea</taxon>
        <taxon>Drosophilidae</taxon>
        <taxon>Drosophila</taxon>
        <taxon>Sophophora</taxon>
    </lineage>
</organism>
<feature type="chain" id="PRO_5014299567" evidence="2">
    <location>
        <begin position="17"/>
        <end position="251"/>
    </location>
</feature>
<evidence type="ECO:0000313" key="4">
    <source>
        <dbReference type="EMBL" id="KMY96400.1"/>
    </source>
</evidence>
<keyword evidence="2" id="KW-0732">Signal</keyword>
<dbReference type="Bgee" id="FBgn0196244">
    <property type="expression patterns" value="Expressed in male reproductive system and 3 other cell types or tissues"/>
</dbReference>
<name>B4QCI1_DROSI</name>
<accession>B4QCI1</accession>
<evidence type="ECO:0000256" key="1">
    <source>
        <dbReference type="SAM" id="MobiDB-lite"/>
    </source>
</evidence>
<dbReference type="EMBL" id="CM002911">
    <property type="protein sequence ID" value="KMY96400.1"/>
    <property type="molecule type" value="Genomic_DNA"/>
</dbReference>
<evidence type="ECO:0000313" key="3">
    <source>
        <dbReference type="EMBL" id="EDX08597.1"/>
    </source>
</evidence>
<dbReference type="EMBL" id="CM000362">
    <property type="protein sequence ID" value="EDX08597.1"/>
    <property type="molecule type" value="Genomic_DNA"/>
</dbReference>
<dbReference type="OMA" id="NWQSPLV"/>
<sequence>MISLILYIFLFYSAAADRNLKVVKYENSVDTIVKDLIDNWQSPLVYLKSRGYLPKDAPEMDFQQLQGNLDPEFLLNDLVELNKDSKRQTEAKSQDNSIGQMDPRAVRSLQDPKDLELKKMFQTLFSSNDKTASEEIKSKLGVSWDMNSLKTSARMGAKKYLEKFNSKRNKGMSLLPIESSDGTLTNDAFSNFSSLIPHALEKKSNDSVRKTTNSKPTFLKGVAKILSNPEIRYRDWDSKPAQEIPSKAAGT</sequence>
<feature type="region of interest" description="Disordered" evidence="1">
    <location>
        <begin position="85"/>
        <end position="109"/>
    </location>
</feature>
<dbReference type="HOGENOM" id="CLU_099998_0_0_1"/>